<evidence type="ECO:0000313" key="1">
    <source>
        <dbReference type="EMBL" id="CAK8671139.1"/>
    </source>
</evidence>
<keyword evidence="2" id="KW-1185">Reference proteome</keyword>
<dbReference type="EMBL" id="CAWYQH010000001">
    <property type="protein sequence ID" value="CAK8671139.1"/>
    <property type="molecule type" value="Genomic_DNA"/>
</dbReference>
<reference evidence="1 2" key="1">
    <citation type="submission" date="2024-02" db="EMBL/GenBank/DDBJ databases">
        <authorList>
            <person name="Daric V."/>
            <person name="Darras S."/>
        </authorList>
    </citation>
    <scope>NUCLEOTIDE SEQUENCE [LARGE SCALE GENOMIC DNA]</scope>
</reference>
<protein>
    <submittedName>
        <fullName evidence="1">Uncharacterized protein</fullName>
    </submittedName>
</protein>
<gene>
    <name evidence="1" type="ORF">CVLEPA_LOCUS158</name>
</gene>
<comment type="caution">
    <text evidence="1">The sequence shown here is derived from an EMBL/GenBank/DDBJ whole genome shotgun (WGS) entry which is preliminary data.</text>
</comment>
<organism evidence="1 2">
    <name type="scientific">Clavelina lepadiformis</name>
    <name type="common">Light-bulb sea squirt</name>
    <name type="synonym">Ascidia lepadiformis</name>
    <dbReference type="NCBI Taxonomy" id="159417"/>
    <lineage>
        <taxon>Eukaryota</taxon>
        <taxon>Metazoa</taxon>
        <taxon>Chordata</taxon>
        <taxon>Tunicata</taxon>
        <taxon>Ascidiacea</taxon>
        <taxon>Aplousobranchia</taxon>
        <taxon>Clavelinidae</taxon>
        <taxon>Clavelina</taxon>
    </lineage>
</organism>
<proteinExistence type="predicted"/>
<accession>A0ABP0EUU6</accession>
<dbReference type="Proteomes" id="UP001642483">
    <property type="component" value="Unassembled WGS sequence"/>
</dbReference>
<evidence type="ECO:0000313" key="2">
    <source>
        <dbReference type="Proteomes" id="UP001642483"/>
    </source>
</evidence>
<name>A0ABP0EUU6_CLALP</name>
<sequence>MSAFKIKHACLQPVCNHLHHRKIDNTRVRSNEVFAFCGLSLCSPERDSDRQLAQNPYCQWLGRLPLRRDHMTTRFSRVAVILFLLLRQIYVCLSYEFVRTLGPIALWLIARGCKRHVADLSITDKASRSHAANERHIALLQLLQTADTATGGKCGCLFVKRTGHRHKCHCDFTSLLSTLINSLRSSESGTGKELDRVVRSMDDSQRSVFLKLVLKELHKARRMRALGRNRLMRLRRRVLLRKRFLSKYPRAAFDGKQMISF</sequence>